<dbReference type="PANTHER" id="PTHR16317:SF1">
    <property type="entry name" value="KICSTOR COMPLEX PROTEIN ITFG2"/>
    <property type="match status" value="1"/>
</dbReference>
<evidence type="ECO:0000313" key="2">
    <source>
        <dbReference type="Proteomes" id="UP000789508"/>
    </source>
</evidence>
<dbReference type="AlphaFoldDB" id="A0A9N9CZW5"/>
<dbReference type="OrthoDB" id="9996127at2759"/>
<evidence type="ECO:0000313" key="1">
    <source>
        <dbReference type="EMBL" id="CAG8618174.1"/>
    </source>
</evidence>
<sequence length="282" mass="30993">MTSHAFAFGDVDNDEDNEFIVGNLKGELAIFKGTSVCGQPVMTCKNLGTNSIVRVNAEGKCHIFDIAFGSPNTTSTSPIDDGSTPPPMRPIINDKSHEIEKPDLTLSVPVNCNRILIADIDGDGQNEIIFARTDRVHIYNLQMPSPSPSNDSSSISSGSNYVTETIWGVPSKKEESLYLTIKKKWLFDRRITSLLSTTDPNTGAPLLLVKRNEKCTSPAPNELDLLEEINEVSTELIKGIKWGMSYLSGLFKYYDLQSGQISKHELKVNHKLFGISALTLDG</sequence>
<accession>A0A9N9CZW5</accession>
<dbReference type="GO" id="GO:0032006">
    <property type="term" value="P:regulation of TOR signaling"/>
    <property type="evidence" value="ECO:0007669"/>
    <property type="project" value="TreeGrafter"/>
</dbReference>
<dbReference type="Pfam" id="PF15907">
    <property type="entry name" value="Itfg2"/>
    <property type="match status" value="1"/>
</dbReference>
<dbReference type="InterPro" id="IPR031793">
    <property type="entry name" value="KICSTOR_ITFG2"/>
</dbReference>
<gene>
    <name evidence="1" type="ORF">ALEPTO_LOCUS8844</name>
</gene>
<organism evidence="1 2">
    <name type="scientific">Ambispora leptoticha</name>
    <dbReference type="NCBI Taxonomy" id="144679"/>
    <lineage>
        <taxon>Eukaryota</taxon>
        <taxon>Fungi</taxon>
        <taxon>Fungi incertae sedis</taxon>
        <taxon>Mucoromycota</taxon>
        <taxon>Glomeromycotina</taxon>
        <taxon>Glomeromycetes</taxon>
        <taxon>Archaeosporales</taxon>
        <taxon>Ambisporaceae</taxon>
        <taxon>Ambispora</taxon>
    </lineage>
</organism>
<feature type="non-terminal residue" evidence="1">
    <location>
        <position position="1"/>
    </location>
</feature>
<dbReference type="InterPro" id="IPR028994">
    <property type="entry name" value="Integrin_alpha_N"/>
</dbReference>
<dbReference type="EMBL" id="CAJVPS010005770">
    <property type="protein sequence ID" value="CAG8618174.1"/>
    <property type="molecule type" value="Genomic_DNA"/>
</dbReference>
<keyword evidence="2" id="KW-1185">Reference proteome</keyword>
<dbReference type="Proteomes" id="UP000789508">
    <property type="component" value="Unassembled WGS sequence"/>
</dbReference>
<dbReference type="PANTHER" id="PTHR16317">
    <property type="entry name" value="INTEGRIN ALPHA REPEAT DOMAIN-CONTAINING"/>
    <property type="match status" value="1"/>
</dbReference>
<protein>
    <submittedName>
        <fullName evidence="1">6644_t:CDS:1</fullName>
    </submittedName>
</protein>
<dbReference type="SUPFAM" id="SSF69318">
    <property type="entry name" value="Integrin alpha N-terminal domain"/>
    <property type="match status" value="1"/>
</dbReference>
<comment type="caution">
    <text evidence="1">The sequence shown here is derived from an EMBL/GenBank/DDBJ whole genome shotgun (WGS) entry which is preliminary data.</text>
</comment>
<proteinExistence type="predicted"/>
<name>A0A9N9CZW5_9GLOM</name>
<reference evidence="1" key="1">
    <citation type="submission" date="2021-06" db="EMBL/GenBank/DDBJ databases">
        <authorList>
            <person name="Kallberg Y."/>
            <person name="Tangrot J."/>
            <person name="Rosling A."/>
        </authorList>
    </citation>
    <scope>NUCLEOTIDE SEQUENCE</scope>
    <source>
        <strain evidence="1">FL130A</strain>
    </source>
</reference>